<dbReference type="RefSeq" id="WP_247260037.1">
    <property type="nucleotide sequence ID" value="NZ_JALJQZ010000006.1"/>
</dbReference>
<evidence type="ECO:0000313" key="1">
    <source>
        <dbReference type="EMBL" id="MFC3969885.1"/>
    </source>
</evidence>
<proteinExistence type="predicted"/>
<evidence type="ECO:0000313" key="2">
    <source>
        <dbReference type="Proteomes" id="UP001595697"/>
    </source>
</evidence>
<sequence>MVFAIQLGIMPAGGRGETVSIGGFEFSFLTDEASGTSSLQSRALQILTDDPPRTGRNPRTDAEQYGEIRARCLADRVHRFEQPCSAVDLDPLVTIF</sequence>
<name>A0ABV8EBF0_9HYPH</name>
<dbReference type="EMBL" id="JBHSBD010000083">
    <property type="protein sequence ID" value="MFC3969885.1"/>
    <property type="molecule type" value="Genomic_DNA"/>
</dbReference>
<reference evidence="2" key="1">
    <citation type="journal article" date="2019" name="Int. J. Syst. Evol. Microbiol.">
        <title>The Global Catalogue of Microorganisms (GCM) 10K type strain sequencing project: providing services to taxonomists for standard genome sequencing and annotation.</title>
        <authorList>
            <consortium name="The Broad Institute Genomics Platform"/>
            <consortium name="The Broad Institute Genome Sequencing Center for Infectious Disease"/>
            <person name="Wu L."/>
            <person name="Ma J."/>
        </authorList>
    </citation>
    <scope>NUCLEOTIDE SEQUENCE [LARGE SCALE GENOMIC DNA]</scope>
    <source>
        <strain evidence="2">TBRC 5781</strain>
    </source>
</reference>
<dbReference type="Proteomes" id="UP001595697">
    <property type="component" value="Unassembled WGS sequence"/>
</dbReference>
<comment type="caution">
    <text evidence="1">The sequence shown here is derived from an EMBL/GenBank/DDBJ whole genome shotgun (WGS) entry which is preliminary data.</text>
</comment>
<organism evidence="1 2">
    <name type="scientific">Rhizobium lemnae</name>
    <dbReference type="NCBI Taxonomy" id="1214924"/>
    <lineage>
        <taxon>Bacteria</taxon>
        <taxon>Pseudomonadati</taxon>
        <taxon>Pseudomonadota</taxon>
        <taxon>Alphaproteobacteria</taxon>
        <taxon>Hyphomicrobiales</taxon>
        <taxon>Rhizobiaceae</taxon>
        <taxon>Rhizobium/Agrobacterium group</taxon>
        <taxon>Rhizobium</taxon>
    </lineage>
</organism>
<keyword evidence="2" id="KW-1185">Reference proteome</keyword>
<gene>
    <name evidence="1" type="ORF">ACFOVS_17455</name>
</gene>
<accession>A0ABV8EBF0</accession>
<protein>
    <submittedName>
        <fullName evidence="1">Uncharacterized protein</fullName>
    </submittedName>
</protein>